<evidence type="ECO:0008006" key="5">
    <source>
        <dbReference type="Google" id="ProtNLM"/>
    </source>
</evidence>
<dbReference type="EMBL" id="AP028911">
    <property type="protein sequence ID" value="BES92156.1"/>
    <property type="molecule type" value="Genomic_DNA"/>
</dbReference>
<evidence type="ECO:0000256" key="2">
    <source>
        <dbReference type="SAM" id="SignalP"/>
    </source>
</evidence>
<keyword evidence="2" id="KW-0732">Signal</keyword>
<name>A0ABN7AIS4_9HEMI</name>
<proteinExistence type="predicted"/>
<gene>
    <name evidence="3" type="ORF">NTJ_04964</name>
</gene>
<keyword evidence="1" id="KW-0175">Coiled coil</keyword>
<evidence type="ECO:0000256" key="1">
    <source>
        <dbReference type="SAM" id="Coils"/>
    </source>
</evidence>
<sequence length="120" mass="12919">MKMFVVLLVGALAVTTSGELSIQDWIIGINSQVQGAVSGAIDKVSEIAVEAGSKGKECLTKIETLLQDLEKQKDAALDKIKNTASLAEKEAASRLSKQLERQIARLNAIKEKITKQLGLQ</sequence>
<feature type="chain" id="PRO_5045115267" description="SXP/RAL-2 family protein Ani s 5-like cation-binding domain-containing protein" evidence="2">
    <location>
        <begin position="19"/>
        <end position="120"/>
    </location>
</feature>
<organism evidence="3 4">
    <name type="scientific">Nesidiocoris tenuis</name>
    <dbReference type="NCBI Taxonomy" id="355587"/>
    <lineage>
        <taxon>Eukaryota</taxon>
        <taxon>Metazoa</taxon>
        <taxon>Ecdysozoa</taxon>
        <taxon>Arthropoda</taxon>
        <taxon>Hexapoda</taxon>
        <taxon>Insecta</taxon>
        <taxon>Pterygota</taxon>
        <taxon>Neoptera</taxon>
        <taxon>Paraneoptera</taxon>
        <taxon>Hemiptera</taxon>
        <taxon>Heteroptera</taxon>
        <taxon>Panheteroptera</taxon>
        <taxon>Cimicomorpha</taxon>
        <taxon>Miridae</taxon>
        <taxon>Dicyphina</taxon>
        <taxon>Nesidiocoris</taxon>
    </lineage>
</organism>
<keyword evidence="4" id="KW-1185">Reference proteome</keyword>
<reference evidence="3 4" key="1">
    <citation type="submission" date="2023-09" db="EMBL/GenBank/DDBJ databases">
        <title>Nesidiocoris tenuis whole genome shotgun sequence.</title>
        <authorList>
            <person name="Shibata T."/>
            <person name="Shimoda M."/>
            <person name="Kobayashi T."/>
            <person name="Uehara T."/>
        </authorList>
    </citation>
    <scope>NUCLEOTIDE SEQUENCE [LARGE SCALE GENOMIC DNA]</scope>
    <source>
        <strain evidence="3 4">Japan</strain>
    </source>
</reference>
<accession>A0ABN7AIS4</accession>
<dbReference type="Proteomes" id="UP001307889">
    <property type="component" value="Chromosome 3"/>
</dbReference>
<feature type="signal peptide" evidence="2">
    <location>
        <begin position="1"/>
        <end position="18"/>
    </location>
</feature>
<evidence type="ECO:0000313" key="3">
    <source>
        <dbReference type="EMBL" id="BES92156.1"/>
    </source>
</evidence>
<feature type="coiled-coil region" evidence="1">
    <location>
        <begin position="59"/>
        <end position="116"/>
    </location>
</feature>
<protein>
    <recommendedName>
        <fullName evidence="5">SXP/RAL-2 family protein Ani s 5-like cation-binding domain-containing protein</fullName>
    </recommendedName>
</protein>
<evidence type="ECO:0000313" key="4">
    <source>
        <dbReference type="Proteomes" id="UP001307889"/>
    </source>
</evidence>